<keyword evidence="13" id="KW-1185">Reference proteome</keyword>
<feature type="compositionally biased region" description="Basic and acidic residues" evidence="9">
    <location>
        <begin position="292"/>
        <end position="306"/>
    </location>
</feature>
<dbReference type="GO" id="GO:0008270">
    <property type="term" value="F:zinc ion binding"/>
    <property type="evidence" value="ECO:0007669"/>
    <property type="project" value="UniProtKB-KW"/>
</dbReference>
<keyword evidence="6" id="KW-0238">DNA-binding</keyword>
<dbReference type="SMART" id="SM01019">
    <property type="entry name" value="B3"/>
    <property type="match status" value="1"/>
</dbReference>
<name>A0AAV0JEJ8_9ROSI</name>
<dbReference type="PROSITE" id="PS50863">
    <property type="entry name" value="B3"/>
    <property type="match status" value="1"/>
</dbReference>
<feature type="compositionally biased region" description="Basic and acidic residues" evidence="9">
    <location>
        <begin position="828"/>
        <end position="841"/>
    </location>
</feature>
<dbReference type="PANTHER" id="PTHR46245">
    <property type="entry name" value="B3 DOMAIN-CONTAINING PROTEIN OS07G0563300"/>
    <property type="match status" value="1"/>
</dbReference>
<dbReference type="Gene3D" id="3.30.40.100">
    <property type="match status" value="1"/>
</dbReference>
<keyword evidence="5" id="KW-0805">Transcription regulation</keyword>
<feature type="region of interest" description="Disordered" evidence="9">
    <location>
        <begin position="1"/>
        <end position="23"/>
    </location>
</feature>
<dbReference type="Pfam" id="PF25813">
    <property type="entry name" value="zf_VAL1_N"/>
    <property type="match status" value="1"/>
</dbReference>
<dbReference type="Gene3D" id="2.40.330.10">
    <property type="entry name" value="DNA-binding pseudobarrel domain"/>
    <property type="match status" value="1"/>
</dbReference>
<keyword evidence="4" id="KW-0862">Zinc</keyword>
<feature type="compositionally biased region" description="Polar residues" evidence="9">
    <location>
        <begin position="812"/>
        <end position="827"/>
    </location>
</feature>
<keyword evidence="3" id="KW-0863">Zinc-finger</keyword>
<dbReference type="AlphaFoldDB" id="A0AAV0JEJ8"/>
<dbReference type="FunFam" id="2.40.330.10:FF:000006">
    <property type="entry name" value="B3 domain-containing transcription repressor VAL1"/>
    <property type="match status" value="1"/>
</dbReference>
<dbReference type="Pfam" id="PF07496">
    <property type="entry name" value="zf-CW"/>
    <property type="match status" value="1"/>
</dbReference>
<feature type="region of interest" description="Disordered" evidence="9">
    <location>
        <begin position="730"/>
        <end position="791"/>
    </location>
</feature>
<dbReference type="GO" id="GO:0003677">
    <property type="term" value="F:DNA binding"/>
    <property type="evidence" value="ECO:0007669"/>
    <property type="project" value="UniProtKB-KW"/>
</dbReference>
<feature type="region of interest" description="Disordered" evidence="9">
    <location>
        <begin position="283"/>
        <end position="306"/>
    </location>
</feature>
<feature type="region of interest" description="Disordered" evidence="9">
    <location>
        <begin position="620"/>
        <end position="650"/>
    </location>
</feature>
<accession>A0AAV0JEJ8</accession>
<evidence type="ECO:0000256" key="1">
    <source>
        <dbReference type="ARBA" id="ARBA00004123"/>
    </source>
</evidence>
<dbReference type="InterPro" id="IPR057743">
    <property type="entry name" value="Zfn_VAL1-3_N"/>
</dbReference>
<feature type="compositionally biased region" description="Basic and acidic residues" evidence="9">
    <location>
        <begin position="730"/>
        <end position="740"/>
    </location>
</feature>
<comment type="subcellular location">
    <subcellularLocation>
        <location evidence="1">Nucleus</location>
    </subcellularLocation>
</comment>
<proteinExistence type="predicted"/>
<evidence type="ECO:0000259" key="11">
    <source>
        <dbReference type="PROSITE" id="PS51050"/>
    </source>
</evidence>
<feature type="region of interest" description="Disordered" evidence="9">
    <location>
        <begin position="808"/>
        <end position="882"/>
    </location>
</feature>
<evidence type="ECO:0000256" key="6">
    <source>
        <dbReference type="ARBA" id="ARBA00023125"/>
    </source>
</evidence>
<keyword evidence="8" id="KW-0539">Nucleus</keyword>
<dbReference type="InterPro" id="IPR015300">
    <property type="entry name" value="DNA-bd_pseudobarrel_sf"/>
</dbReference>
<dbReference type="SUPFAM" id="SSF101936">
    <property type="entry name" value="DNA-binding pseudobarrel domain"/>
    <property type="match status" value="1"/>
</dbReference>
<evidence type="ECO:0000256" key="8">
    <source>
        <dbReference type="ARBA" id="ARBA00023242"/>
    </source>
</evidence>
<dbReference type="EMBL" id="CAMGYJ010000004">
    <property type="protein sequence ID" value="CAI0407249.1"/>
    <property type="molecule type" value="Genomic_DNA"/>
</dbReference>
<dbReference type="InterPro" id="IPR003340">
    <property type="entry name" value="B3_DNA-bd"/>
</dbReference>
<keyword evidence="7" id="KW-0804">Transcription</keyword>
<evidence type="ECO:0000259" key="10">
    <source>
        <dbReference type="PROSITE" id="PS50863"/>
    </source>
</evidence>
<evidence type="ECO:0008006" key="14">
    <source>
        <dbReference type="Google" id="ProtNLM"/>
    </source>
</evidence>
<evidence type="ECO:0000256" key="9">
    <source>
        <dbReference type="SAM" id="MobiDB-lite"/>
    </source>
</evidence>
<dbReference type="PANTHER" id="PTHR46245:SF10">
    <property type="entry name" value="B3 DOMAIN-CONTAINING TRANSCRIPTION FACTOR VAL3"/>
    <property type="match status" value="1"/>
</dbReference>
<evidence type="ECO:0000313" key="12">
    <source>
        <dbReference type="EMBL" id="CAI0407249.1"/>
    </source>
</evidence>
<dbReference type="Proteomes" id="UP001154282">
    <property type="component" value="Unassembled WGS sequence"/>
</dbReference>
<dbReference type="PROSITE" id="PS51050">
    <property type="entry name" value="ZF_CW"/>
    <property type="match status" value="1"/>
</dbReference>
<evidence type="ECO:0000256" key="4">
    <source>
        <dbReference type="ARBA" id="ARBA00022833"/>
    </source>
</evidence>
<protein>
    <recommendedName>
        <fullName evidence="14">B3 domain-containing protein Os07g0563300</fullName>
    </recommendedName>
</protein>
<dbReference type="Pfam" id="PF02362">
    <property type="entry name" value="B3"/>
    <property type="match status" value="1"/>
</dbReference>
<evidence type="ECO:0000256" key="3">
    <source>
        <dbReference type="ARBA" id="ARBA00022771"/>
    </source>
</evidence>
<feature type="domain" description="TF-B3" evidence="10">
    <location>
        <begin position="338"/>
        <end position="439"/>
    </location>
</feature>
<dbReference type="CDD" id="cd10017">
    <property type="entry name" value="B3_DNA"/>
    <property type="match status" value="1"/>
</dbReference>
<sequence length="906" mass="98936">MTTPSPSPALPPPPPPAFPAAAAPPPPALNKCFNSDCTESKSKKGWRLRSGELAELCDRCGTAYEEGRFCEIFHPRARGWRCCESCGKRVHCGCIVSVSAFTLLDAGGVECVACAKKNVVLTSNPAWTPFVYHGYLSDSLKNLSVKNWNHLAGPGPVPWKQTPSVFNTSIRPTDAHPRMPCDVGSASETLSCTSQEKGKIDYFAQRSTNGTLKLSSRDKPENGYSGASGEEQHSSSVRKDLSTLQFGMVGTNASANEAIGKFGCSGATVRATSSPIVKQLSVTFQNGGDSPVEPRSRGRPRADARGRSQLLPRYSPRFTDEELAQISVNSNSIITPLFEKQLSPSDAGRIGRLVLPKKCAEAHFPPISQADGLPLKIQDAKGKEWIFQFRFWPNNNSRMYVLEGVTPCIQNMGLQAGDTVTFSRLEPEGKLIMGFRKASTTPSSDQDNESSKPITGPSGNGEVDLSDPSPWSKVDKSGYIAKEVLDFKPLGKKRKNRIVGSKFKRLRWESEDMIELQITWEEAQGLLRPPPENIPTVVVIEGFEFEEFEDAPVLGKPTLLVSDDAGHKVQWAQCEDCSKWRKLPANALLPSRWTCLSNFWDPERSSCLADQEVSREQLKNLLPHPDLADFKKMKTGKSETTGNNKEEASEEGLDTLANLAILGGEGGGEEASSSQAATTKHPRHRPGYTCIVCIQPPSGKGPKHEQSCMCTVCQTVKRRFRTLMMNRWEKRQQKEEKRVAAEAIACKKQRPPLPTTHDDLADNEGGSPASGQTAEPDPTTTAATGSPFKGQIIDLNIQPDREEEFSIPYTPREQQQKAVSSSTSASNDGHRQQQQQHEREVTLPPPGDDPLSRSDHVATDDTPSVIELRSAAADRSCDDSISFGNSIWLANRTEAPPASSPAPATT</sequence>
<feature type="region of interest" description="Disordered" evidence="9">
    <location>
        <begin position="211"/>
        <end position="238"/>
    </location>
</feature>
<keyword evidence="2" id="KW-0479">Metal-binding</keyword>
<evidence type="ECO:0000256" key="5">
    <source>
        <dbReference type="ARBA" id="ARBA00023015"/>
    </source>
</evidence>
<reference evidence="12" key="1">
    <citation type="submission" date="2022-08" db="EMBL/GenBank/DDBJ databases">
        <authorList>
            <person name="Gutierrez-Valencia J."/>
        </authorList>
    </citation>
    <scope>NUCLEOTIDE SEQUENCE</scope>
</reference>
<dbReference type="GO" id="GO:0005634">
    <property type="term" value="C:nucleus"/>
    <property type="evidence" value="ECO:0007669"/>
    <property type="project" value="UniProtKB-SubCell"/>
</dbReference>
<dbReference type="GO" id="GO:0006355">
    <property type="term" value="P:regulation of DNA-templated transcription"/>
    <property type="evidence" value="ECO:0007669"/>
    <property type="project" value="UniProtKB-ARBA"/>
</dbReference>
<feature type="compositionally biased region" description="Basic and acidic residues" evidence="9">
    <location>
        <begin position="850"/>
        <end position="859"/>
    </location>
</feature>
<evidence type="ECO:0000256" key="7">
    <source>
        <dbReference type="ARBA" id="ARBA00023163"/>
    </source>
</evidence>
<evidence type="ECO:0000313" key="13">
    <source>
        <dbReference type="Proteomes" id="UP001154282"/>
    </source>
</evidence>
<feature type="domain" description="CW-type" evidence="11">
    <location>
        <begin position="565"/>
        <end position="615"/>
    </location>
</feature>
<feature type="compositionally biased region" description="Low complexity" evidence="9">
    <location>
        <begin position="773"/>
        <end position="784"/>
    </location>
</feature>
<dbReference type="InterPro" id="IPR011124">
    <property type="entry name" value="Znf_CW"/>
</dbReference>
<evidence type="ECO:0000256" key="2">
    <source>
        <dbReference type="ARBA" id="ARBA00022723"/>
    </source>
</evidence>
<comment type="caution">
    <text evidence="12">The sequence shown here is derived from an EMBL/GenBank/DDBJ whole genome shotgun (WGS) entry which is preliminary data.</text>
</comment>
<gene>
    <name evidence="12" type="ORF">LITE_LOCUS13508</name>
</gene>
<organism evidence="12 13">
    <name type="scientific">Linum tenue</name>
    <dbReference type="NCBI Taxonomy" id="586396"/>
    <lineage>
        <taxon>Eukaryota</taxon>
        <taxon>Viridiplantae</taxon>
        <taxon>Streptophyta</taxon>
        <taxon>Embryophyta</taxon>
        <taxon>Tracheophyta</taxon>
        <taxon>Spermatophyta</taxon>
        <taxon>Magnoliopsida</taxon>
        <taxon>eudicotyledons</taxon>
        <taxon>Gunneridae</taxon>
        <taxon>Pentapetalae</taxon>
        <taxon>rosids</taxon>
        <taxon>fabids</taxon>
        <taxon>Malpighiales</taxon>
        <taxon>Linaceae</taxon>
        <taxon>Linum</taxon>
    </lineage>
</organism>
<feature type="region of interest" description="Disordered" evidence="9">
    <location>
        <begin position="436"/>
        <end position="471"/>
    </location>
</feature>